<dbReference type="RefSeq" id="WP_193922521.1">
    <property type="nucleotide sequence ID" value="NZ_JADEWL010000064.1"/>
</dbReference>
<evidence type="ECO:0000313" key="2">
    <source>
        <dbReference type="Proteomes" id="UP000620559"/>
    </source>
</evidence>
<comment type="caution">
    <text evidence="1">The sequence shown here is derived from an EMBL/GenBank/DDBJ whole genome shotgun (WGS) entry which is preliminary data.</text>
</comment>
<dbReference type="AlphaFoldDB" id="A0A8J7K1B2"/>
<sequence>MFELNAKSGAPAISKGANLLGLTLSYSELNELQSGNHISLENRSLSEIGSLFIMVSALADINAGKTKTNVTFGDLPKATTDSQCCSGIPIYCWESNSQKICLFLTMVDGKPAIRSCCHS</sequence>
<dbReference type="Proteomes" id="UP000620559">
    <property type="component" value="Unassembled WGS sequence"/>
</dbReference>
<name>A0A8J7K1B2_9CYAN</name>
<organism evidence="1 2">
    <name type="scientific">Plectonema cf. radiosum LEGE 06105</name>
    <dbReference type="NCBI Taxonomy" id="945769"/>
    <lineage>
        <taxon>Bacteria</taxon>
        <taxon>Bacillati</taxon>
        <taxon>Cyanobacteriota</taxon>
        <taxon>Cyanophyceae</taxon>
        <taxon>Oscillatoriophycideae</taxon>
        <taxon>Oscillatoriales</taxon>
        <taxon>Microcoleaceae</taxon>
        <taxon>Plectonema</taxon>
    </lineage>
</organism>
<protein>
    <submittedName>
        <fullName evidence="1">Uncharacterized protein</fullName>
    </submittedName>
</protein>
<accession>A0A8J7K1B2</accession>
<evidence type="ECO:0000313" key="1">
    <source>
        <dbReference type="EMBL" id="MBE9214576.1"/>
    </source>
</evidence>
<gene>
    <name evidence="1" type="ORF">IQ247_18200</name>
</gene>
<proteinExistence type="predicted"/>
<dbReference type="EMBL" id="JADEWL010000064">
    <property type="protein sequence ID" value="MBE9214576.1"/>
    <property type="molecule type" value="Genomic_DNA"/>
</dbReference>
<keyword evidence="2" id="KW-1185">Reference proteome</keyword>
<reference evidence="1" key="1">
    <citation type="submission" date="2020-10" db="EMBL/GenBank/DDBJ databases">
        <authorList>
            <person name="Castelo-Branco R."/>
            <person name="Eusebio N."/>
            <person name="Adriana R."/>
            <person name="Vieira A."/>
            <person name="Brugerolle De Fraissinette N."/>
            <person name="Rezende De Castro R."/>
            <person name="Schneider M.P."/>
            <person name="Vasconcelos V."/>
            <person name="Leao P.N."/>
        </authorList>
    </citation>
    <scope>NUCLEOTIDE SEQUENCE</scope>
    <source>
        <strain evidence="1">LEGE 06105</strain>
    </source>
</reference>